<evidence type="ECO:0000313" key="2">
    <source>
        <dbReference type="EMBL" id="KAJ7728692.1"/>
    </source>
</evidence>
<evidence type="ECO:0000313" key="3">
    <source>
        <dbReference type="Proteomes" id="UP001215280"/>
    </source>
</evidence>
<protein>
    <submittedName>
        <fullName evidence="2">Uncharacterized protein</fullName>
    </submittedName>
</protein>
<keyword evidence="3" id="KW-1185">Reference proteome</keyword>
<feature type="compositionally biased region" description="Basic and acidic residues" evidence="1">
    <location>
        <begin position="37"/>
        <end position="56"/>
    </location>
</feature>
<proteinExistence type="predicted"/>
<sequence length="175" mass="19441">MLTEKDGRGVETGAREAKAEEGWEAEQARGRQRQGGRGREGDESEAGGRGHDDDLFPHSPRPRNTLAKIHYAPQPTHRSGPLVGTDVAHAPADRNNGPTGVRFQHKEAGVKHFVYAGGPPRKTETYNPHCVADTWLAVLHDTGTYIRRVMYVTWESPMPRELKTLIDSHNGFPYP</sequence>
<organism evidence="2 3">
    <name type="scientific">Mycena maculata</name>
    <dbReference type="NCBI Taxonomy" id="230809"/>
    <lineage>
        <taxon>Eukaryota</taxon>
        <taxon>Fungi</taxon>
        <taxon>Dikarya</taxon>
        <taxon>Basidiomycota</taxon>
        <taxon>Agaricomycotina</taxon>
        <taxon>Agaricomycetes</taxon>
        <taxon>Agaricomycetidae</taxon>
        <taxon>Agaricales</taxon>
        <taxon>Marasmiineae</taxon>
        <taxon>Mycenaceae</taxon>
        <taxon>Mycena</taxon>
    </lineage>
</organism>
<name>A0AAD7HUQ2_9AGAR</name>
<feature type="region of interest" description="Disordered" evidence="1">
    <location>
        <begin position="1"/>
        <end position="64"/>
    </location>
</feature>
<dbReference type="AlphaFoldDB" id="A0AAD7HUQ2"/>
<dbReference type="Proteomes" id="UP001215280">
    <property type="component" value="Unassembled WGS sequence"/>
</dbReference>
<gene>
    <name evidence="2" type="ORF">DFH07DRAFT_782140</name>
</gene>
<evidence type="ECO:0000256" key="1">
    <source>
        <dbReference type="SAM" id="MobiDB-lite"/>
    </source>
</evidence>
<feature type="compositionally biased region" description="Basic and acidic residues" evidence="1">
    <location>
        <begin position="1"/>
        <end position="29"/>
    </location>
</feature>
<dbReference type="EMBL" id="JARJLG010000203">
    <property type="protein sequence ID" value="KAJ7728692.1"/>
    <property type="molecule type" value="Genomic_DNA"/>
</dbReference>
<reference evidence="2" key="1">
    <citation type="submission" date="2023-03" db="EMBL/GenBank/DDBJ databases">
        <title>Massive genome expansion in bonnet fungi (Mycena s.s.) driven by repeated elements and novel gene families across ecological guilds.</title>
        <authorList>
            <consortium name="Lawrence Berkeley National Laboratory"/>
            <person name="Harder C.B."/>
            <person name="Miyauchi S."/>
            <person name="Viragh M."/>
            <person name="Kuo A."/>
            <person name="Thoen E."/>
            <person name="Andreopoulos B."/>
            <person name="Lu D."/>
            <person name="Skrede I."/>
            <person name="Drula E."/>
            <person name="Henrissat B."/>
            <person name="Morin E."/>
            <person name="Kohler A."/>
            <person name="Barry K."/>
            <person name="LaButti K."/>
            <person name="Morin E."/>
            <person name="Salamov A."/>
            <person name="Lipzen A."/>
            <person name="Mereny Z."/>
            <person name="Hegedus B."/>
            <person name="Baldrian P."/>
            <person name="Stursova M."/>
            <person name="Weitz H."/>
            <person name="Taylor A."/>
            <person name="Grigoriev I.V."/>
            <person name="Nagy L.G."/>
            <person name="Martin F."/>
            <person name="Kauserud H."/>
        </authorList>
    </citation>
    <scope>NUCLEOTIDE SEQUENCE</scope>
    <source>
        <strain evidence="2">CBHHK188m</strain>
    </source>
</reference>
<accession>A0AAD7HUQ2</accession>
<comment type="caution">
    <text evidence="2">The sequence shown here is derived from an EMBL/GenBank/DDBJ whole genome shotgun (WGS) entry which is preliminary data.</text>
</comment>